<keyword evidence="3" id="KW-1185">Reference proteome</keyword>
<dbReference type="Proteomes" id="UP000242415">
    <property type="component" value="Unassembled WGS sequence"/>
</dbReference>
<name>A0A1H3GKI1_9ACTN</name>
<evidence type="ECO:0000313" key="3">
    <source>
        <dbReference type="Proteomes" id="UP000242415"/>
    </source>
</evidence>
<evidence type="ECO:0000313" key="2">
    <source>
        <dbReference type="EMBL" id="SDY03560.1"/>
    </source>
</evidence>
<keyword evidence="1" id="KW-0812">Transmembrane</keyword>
<dbReference type="AlphaFoldDB" id="A0A1H3GKI1"/>
<keyword evidence="1" id="KW-0472">Membrane</keyword>
<protein>
    <submittedName>
        <fullName evidence="2">Uncharacterized protein</fullName>
    </submittedName>
</protein>
<accession>A0A1H3GKI1</accession>
<gene>
    <name evidence="2" type="ORF">SAMN05444365_101446</name>
</gene>
<evidence type="ECO:0000256" key="1">
    <source>
        <dbReference type="SAM" id="Phobius"/>
    </source>
</evidence>
<organism evidence="2 3">
    <name type="scientific">Micromonospora pattaloongensis</name>
    <dbReference type="NCBI Taxonomy" id="405436"/>
    <lineage>
        <taxon>Bacteria</taxon>
        <taxon>Bacillati</taxon>
        <taxon>Actinomycetota</taxon>
        <taxon>Actinomycetes</taxon>
        <taxon>Micromonosporales</taxon>
        <taxon>Micromonosporaceae</taxon>
        <taxon>Micromonospora</taxon>
    </lineage>
</organism>
<dbReference type="RefSeq" id="WP_245736280.1">
    <property type="nucleotide sequence ID" value="NZ_FNPH01000001.1"/>
</dbReference>
<feature type="transmembrane region" description="Helical" evidence="1">
    <location>
        <begin position="72"/>
        <end position="90"/>
    </location>
</feature>
<proteinExistence type="predicted"/>
<sequence length="103" mass="10988">MTTANPAARAPAQMADANVGRRAAVAQADETKPALKTTEFYIFLIGVGAVLIASQLVGTAANGVDPFRADKAWWYITLLTIGYLGSRGLAKAGSYWRNNEGRE</sequence>
<reference evidence="3" key="1">
    <citation type="submission" date="2016-10" db="EMBL/GenBank/DDBJ databases">
        <authorList>
            <person name="Varghese N."/>
            <person name="Submissions S."/>
        </authorList>
    </citation>
    <scope>NUCLEOTIDE SEQUENCE [LARGE SCALE GENOMIC DNA]</scope>
    <source>
        <strain evidence="3">DSM 45245</strain>
    </source>
</reference>
<dbReference type="EMBL" id="FNPH01000001">
    <property type="protein sequence ID" value="SDY03560.1"/>
    <property type="molecule type" value="Genomic_DNA"/>
</dbReference>
<feature type="transmembrane region" description="Helical" evidence="1">
    <location>
        <begin position="40"/>
        <end position="60"/>
    </location>
</feature>
<keyword evidence="1" id="KW-1133">Transmembrane helix</keyword>